<dbReference type="AlphaFoldDB" id="W6QHZ5"/>
<name>W6QHZ5_PENRF</name>
<reference evidence="1" key="1">
    <citation type="journal article" date="2014" name="Nat. Commun.">
        <title>Multiple recent horizontal transfers of a large genomic region in cheese making fungi.</title>
        <authorList>
            <person name="Cheeseman K."/>
            <person name="Ropars J."/>
            <person name="Renault P."/>
            <person name="Dupont J."/>
            <person name="Gouzy J."/>
            <person name="Branca A."/>
            <person name="Abraham A.L."/>
            <person name="Ceppi M."/>
            <person name="Conseiller E."/>
            <person name="Debuchy R."/>
            <person name="Malagnac F."/>
            <person name="Goarin A."/>
            <person name="Silar P."/>
            <person name="Lacoste S."/>
            <person name="Sallet E."/>
            <person name="Bensimon A."/>
            <person name="Giraud T."/>
            <person name="Brygoo Y."/>
        </authorList>
    </citation>
    <scope>NUCLEOTIDE SEQUENCE [LARGE SCALE GENOMIC DNA]</scope>
    <source>
        <strain evidence="1">FM164</strain>
    </source>
</reference>
<gene>
    <name evidence="1" type="ORF">PROQFM164_S05g000261</name>
</gene>
<dbReference type="EMBL" id="HG792019">
    <property type="protein sequence ID" value="CDM36428.1"/>
    <property type="molecule type" value="Genomic_DNA"/>
</dbReference>
<protein>
    <submittedName>
        <fullName evidence="1">Uncharacterized protein</fullName>
    </submittedName>
</protein>
<evidence type="ECO:0000313" key="1">
    <source>
        <dbReference type="EMBL" id="CDM36428.1"/>
    </source>
</evidence>
<accession>W6QHZ5</accession>
<organism evidence="1 2">
    <name type="scientific">Penicillium roqueforti (strain FM164)</name>
    <dbReference type="NCBI Taxonomy" id="1365484"/>
    <lineage>
        <taxon>Eukaryota</taxon>
        <taxon>Fungi</taxon>
        <taxon>Dikarya</taxon>
        <taxon>Ascomycota</taxon>
        <taxon>Pezizomycotina</taxon>
        <taxon>Eurotiomycetes</taxon>
        <taxon>Eurotiomycetidae</taxon>
        <taxon>Eurotiales</taxon>
        <taxon>Aspergillaceae</taxon>
        <taxon>Penicillium</taxon>
    </lineage>
</organism>
<dbReference type="Proteomes" id="UP000030686">
    <property type="component" value="Unassembled WGS sequence"/>
</dbReference>
<sequence>MFMTEVESLANSQMGELSKRLSAVFLKNMLASTPYSVQRIASCLNKPATLT</sequence>
<proteinExistence type="predicted"/>
<evidence type="ECO:0000313" key="2">
    <source>
        <dbReference type="Proteomes" id="UP000030686"/>
    </source>
</evidence>
<keyword evidence="2" id="KW-1185">Reference proteome</keyword>